<proteinExistence type="predicted"/>
<dbReference type="RefSeq" id="WP_175603654.1">
    <property type="nucleotide sequence ID" value="NZ_JABWGO010000008.1"/>
</dbReference>
<protein>
    <submittedName>
        <fullName evidence="2">Nuclear transport factor 2 family protein</fullName>
    </submittedName>
</protein>
<reference evidence="2 3" key="1">
    <citation type="submission" date="2020-06" db="EMBL/GenBank/DDBJ databases">
        <authorList>
            <person name="Chanama M."/>
        </authorList>
    </citation>
    <scope>NUCLEOTIDE SEQUENCE [LARGE SCALE GENOMIC DNA]</scope>
    <source>
        <strain evidence="2 3">TBRC6557</strain>
    </source>
</reference>
<organism evidence="2 3">
    <name type="scientific">Nonomuraea rhodomycinica</name>
    <dbReference type="NCBI Taxonomy" id="1712872"/>
    <lineage>
        <taxon>Bacteria</taxon>
        <taxon>Bacillati</taxon>
        <taxon>Actinomycetota</taxon>
        <taxon>Actinomycetes</taxon>
        <taxon>Streptosporangiales</taxon>
        <taxon>Streptosporangiaceae</taxon>
        <taxon>Nonomuraea</taxon>
    </lineage>
</organism>
<dbReference type="Proteomes" id="UP000546126">
    <property type="component" value="Unassembled WGS sequence"/>
</dbReference>
<dbReference type="Gene3D" id="3.10.450.50">
    <property type="match status" value="1"/>
</dbReference>
<gene>
    <name evidence="2" type="ORF">HT134_29135</name>
</gene>
<keyword evidence="3" id="KW-1185">Reference proteome</keyword>
<feature type="domain" description="SnoaL-like" evidence="1">
    <location>
        <begin position="4"/>
        <end position="138"/>
    </location>
</feature>
<dbReference type="InterPro" id="IPR037401">
    <property type="entry name" value="SnoaL-like"/>
</dbReference>
<sequence length="150" mass="16368">MDLRELADRLEITDLLGRYARAVDSGQWHLLDHVFTPDAVIDYRSAGGIRGTRAEVTAWLADVLSGWPGRLHLIGSVTISFDGPGPGARDEAAVSAAFTDTLAPSREMVAAGTAGLLRGGGWYHHRVCRTPDGWRSRELVEEQSWRTITG</sequence>
<dbReference type="CDD" id="cd00531">
    <property type="entry name" value="NTF2_like"/>
    <property type="match status" value="1"/>
</dbReference>
<accession>A0A7Y6ITK4</accession>
<evidence type="ECO:0000313" key="2">
    <source>
        <dbReference type="EMBL" id="NUW44156.1"/>
    </source>
</evidence>
<name>A0A7Y6ITK4_9ACTN</name>
<dbReference type="AlphaFoldDB" id="A0A7Y6ITK4"/>
<dbReference type="InterPro" id="IPR032710">
    <property type="entry name" value="NTF2-like_dom_sf"/>
</dbReference>
<evidence type="ECO:0000313" key="3">
    <source>
        <dbReference type="Proteomes" id="UP000546126"/>
    </source>
</evidence>
<comment type="caution">
    <text evidence="2">The sequence shown here is derived from an EMBL/GenBank/DDBJ whole genome shotgun (WGS) entry which is preliminary data.</text>
</comment>
<dbReference type="SUPFAM" id="SSF54427">
    <property type="entry name" value="NTF2-like"/>
    <property type="match status" value="1"/>
</dbReference>
<dbReference type="Pfam" id="PF13577">
    <property type="entry name" value="SnoaL_4"/>
    <property type="match status" value="1"/>
</dbReference>
<dbReference type="EMBL" id="JABWGO010000008">
    <property type="protein sequence ID" value="NUW44156.1"/>
    <property type="molecule type" value="Genomic_DNA"/>
</dbReference>
<evidence type="ECO:0000259" key="1">
    <source>
        <dbReference type="Pfam" id="PF13577"/>
    </source>
</evidence>